<sequence>MPNGTPKRKARGERHKLATERKTAPNSTQHPPQTATAPLGRESLTDWLPAATTQVEQTNRKALYYLDLTLHSFSRGEHGLYWVPIQRHGEAAFGTGLGQRNFLAFQPLSRKTWSPQRLDPPRTFHSQPGQRLHEMAH</sequence>
<feature type="compositionally biased region" description="Basic residues" evidence="1">
    <location>
        <begin position="1"/>
        <end position="14"/>
    </location>
</feature>
<gene>
    <name evidence="2" type="ORF">PECUL_23A042659</name>
</gene>
<dbReference type="AlphaFoldDB" id="A0AAD1TA89"/>
<dbReference type="EMBL" id="OW240921">
    <property type="protein sequence ID" value="CAH2319480.1"/>
    <property type="molecule type" value="Genomic_DNA"/>
</dbReference>
<name>A0AAD1TA89_PELCU</name>
<organism evidence="2 3">
    <name type="scientific">Pelobates cultripes</name>
    <name type="common">Western spadefoot toad</name>
    <dbReference type="NCBI Taxonomy" id="61616"/>
    <lineage>
        <taxon>Eukaryota</taxon>
        <taxon>Metazoa</taxon>
        <taxon>Chordata</taxon>
        <taxon>Craniata</taxon>
        <taxon>Vertebrata</taxon>
        <taxon>Euteleostomi</taxon>
        <taxon>Amphibia</taxon>
        <taxon>Batrachia</taxon>
        <taxon>Anura</taxon>
        <taxon>Pelobatoidea</taxon>
        <taxon>Pelobatidae</taxon>
        <taxon>Pelobates</taxon>
    </lineage>
</organism>
<protein>
    <submittedName>
        <fullName evidence="2">Uncharacterized protein</fullName>
    </submittedName>
</protein>
<proteinExistence type="predicted"/>
<accession>A0AAD1TA89</accession>
<feature type="compositionally biased region" description="Polar residues" evidence="1">
    <location>
        <begin position="24"/>
        <end position="36"/>
    </location>
</feature>
<evidence type="ECO:0000256" key="1">
    <source>
        <dbReference type="SAM" id="MobiDB-lite"/>
    </source>
</evidence>
<evidence type="ECO:0000313" key="3">
    <source>
        <dbReference type="Proteomes" id="UP001295444"/>
    </source>
</evidence>
<dbReference type="Proteomes" id="UP001295444">
    <property type="component" value="Chromosome 10"/>
</dbReference>
<reference evidence="2" key="1">
    <citation type="submission" date="2022-03" db="EMBL/GenBank/DDBJ databases">
        <authorList>
            <person name="Alioto T."/>
            <person name="Alioto T."/>
            <person name="Gomez Garrido J."/>
        </authorList>
    </citation>
    <scope>NUCLEOTIDE SEQUENCE</scope>
</reference>
<feature type="region of interest" description="Disordered" evidence="1">
    <location>
        <begin position="1"/>
        <end position="40"/>
    </location>
</feature>
<evidence type="ECO:0000313" key="2">
    <source>
        <dbReference type="EMBL" id="CAH2319480.1"/>
    </source>
</evidence>
<keyword evidence="3" id="KW-1185">Reference proteome</keyword>
<feature type="region of interest" description="Disordered" evidence="1">
    <location>
        <begin position="112"/>
        <end position="137"/>
    </location>
</feature>